<dbReference type="EMBL" id="JPVP01000047">
    <property type="protein sequence ID" value="KGR87436.1"/>
    <property type="molecule type" value="Genomic_DNA"/>
</dbReference>
<dbReference type="Proteomes" id="UP000030437">
    <property type="component" value="Unassembled WGS sequence"/>
</dbReference>
<dbReference type="STRING" id="1220589.CD32_03865"/>
<evidence type="ECO:0000313" key="1">
    <source>
        <dbReference type="EMBL" id="KGR87436.1"/>
    </source>
</evidence>
<comment type="caution">
    <text evidence="1">The sequence shown here is derived from an EMBL/GenBank/DDBJ whole genome shotgun (WGS) entry which is preliminary data.</text>
</comment>
<reference evidence="1 2" key="1">
    <citation type="submission" date="2014-02" db="EMBL/GenBank/DDBJ databases">
        <title>Draft genome sequence of Lysinibacillus odysseyi NBRC 100172.</title>
        <authorList>
            <person name="Zhang F."/>
            <person name="Wang G."/>
            <person name="Zhang L."/>
        </authorList>
    </citation>
    <scope>NUCLEOTIDE SEQUENCE [LARGE SCALE GENOMIC DNA]</scope>
    <source>
        <strain evidence="1 2">NBRC 100172</strain>
    </source>
</reference>
<evidence type="ECO:0000313" key="2">
    <source>
        <dbReference type="Proteomes" id="UP000030437"/>
    </source>
</evidence>
<proteinExistence type="predicted"/>
<accession>A0A0A3IRW2</accession>
<protein>
    <submittedName>
        <fullName evidence="1">Uncharacterized protein</fullName>
    </submittedName>
</protein>
<sequence>MLKVETRSVRWNTAILNFRFVEIMWRSKRQIYYMPRNLELWKGVKILRTLIIFLRVMFGNSLKSKK</sequence>
<organism evidence="1 2">
    <name type="scientific">Lysinibacillus odysseyi 34hs-1 = NBRC 100172</name>
    <dbReference type="NCBI Taxonomy" id="1220589"/>
    <lineage>
        <taxon>Bacteria</taxon>
        <taxon>Bacillati</taxon>
        <taxon>Bacillota</taxon>
        <taxon>Bacilli</taxon>
        <taxon>Bacillales</taxon>
        <taxon>Bacillaceae</taxon>
        <taxon>Lysinibacillus</taxon>
    </lineage>
</organism>
<gene>
    <name evidence="1" type="ORF">CD32_03865</name>
</gene>
<dbReference type="AlphaFoldDB" id="A0A0A3IRW2"/>
<keyword evidence="2" id="KW-1185">Reference proteome</keyword>
<name>A0A0A3IRW2_9BACI</name>